<dbReference type="VEuPathDB" id="VectorBase:ASTEI04632"/>
<proteinExistence type="predicted"/>
<reference evidence="1" key="2">
    <citation type="submission" date="2020-05" db="UniProtKB">
        <authorList>
            <consortium name="EnsemblMetazoa"/>
        </authorList>
    </citation>
    <scope>IDENTIFICATION</scope>
    <source>
        <strain evidence="1">Indian</strain>
    </source>
</reference>
<dbReference type="Proteomes" id="UP000076408">
    <property type="component" value="Unassembled WGS sequence"/>
</dbReference>
<dbReference type="VEuPathDB" id="VectorBase:ASTE005660"/>
<dbReference type="VEuPathDB" id="VectorBase:ASTEI20_035553"/>
<sequence length="73" mass="7614">MNVFAVTSVMLLVIATSSAYVTGNGYKILTKHSSQYFGNGANSIDSYQPLGVGAGYSEAGLVGPQDGAGWFEF</sequence>
<protein>
    <submittedName>
        <fullName evidence="1">Uncharacterized protein</fullName>
    </submittedName>
</protein>
<dbReference type="STRING" id="30069.A0A182Y846"/>
<dbReference type="EnsemblMetazoa" id="ASTEI04632-RA">
    <property type="protein sequence ID" value="ASTEI04632-PA"/>
    <property type="gene ID" value="ASTEI04632"/>
</dbReference>
<reference evidence="2" key="1">
    <citation type="journal article" date="2014" name="Genome Biol.">
        <title>Genome analysis of a major urban malaria vector mosquito, Anopheles stephensi.</title>
        <authorList>
            <person name="Jiang X."/>
            <person name="Peery A."/>
            <person name="Hall A.B."/>
            <person name="Sharma A."/>
            <person name="Chen X.G."/>
            <person name="Waterhouse R.M."/>
            <person name="Komissarov A."/>
            <person name="Riehle M.M."/>
            <person name="Shouche Y."/>
            <person name="Sharakhova M.V."/>
            <person name="Lawson D."/>
            <person name="Pakpour N."/>
            <person name="Arensburger P."/>
            <person name="Davidson V.L."/>
            <person name="Eiglmeier K."/>
            <person name="Emrich S."/>
            <person name="George P."/>
            <person name="Kennedy R.C."/>
            <person name="Mane S.P."/>
            <person name="Maslen G."/>
            <person name="Oringanje C."/>
            <person name="Qi Y."/>
            <person name="Settlage R."/>
            <person name="Tojo M."/>
            <person name="Tubio J.M."/>
            <person name="Unger M.F."/>
            <person name="Wang B."/>
            <person name="Vernick K.D."/>
            <person name="Ribeiro J.M."/>
            <person name="James A.A."/>
            <person name="Michel K."/>
            <person name="Riehle M.A."/>
            <person name="Luckhart S."/>
            <person name="Sharakhov I.V."/>
            <person name="Tu Z."/>
        </authorList>
    </citation>
    <scope>NUCLEOTIDE SEQUENCE [LARGE SCALE GENOMIC DNA]</scope>
    <source>
        <strain evidence="2">Indian</strain>
    </source>
</reference>
<name>A0A182Y846_ANOST</name>
<keyword evidence="2" id="KW-1185">Reference proteome</keyword>
<organism evidence="1 2">
    <name type="scientific">Anopheles stephensi</name>
    <name type="common">Indo-Pakistan malaria mosquito</name>
    <dbReference type="NCBI Taxonomy" id="30069"/>
    <lineage>
        <taxon>Eukaryota</taxon>
        <taxon>Metazoa</taxon>
        <taxon>Ecdysozoa</taxon>
        <taxon>Arthropoda</taxon>
        <taxon>Hexapoda</taxon>
        <taxon>Insecta</taxon>
        <taxon>Pterygota</taxon>
        <taxon>Neoptera</taxon>
        <taxon>Endopterygota</taxon>
        <taxon>Diptera</taxon>
        <taxon>Nematocera</taxon>
        <taxon>Culicoidea</taxon>
        <taxon>Culicidae</taxon>
        <taxon>Anophelinae</taxon>
        <taxon>Anopheles</taxon>
    </lineage>
</organism>
<dbReference type="AlphaFoldDB" id="A0A182Y846"/>
<evidence type="ECO:0000313" key="2">
    <source>
        <dbReference type="Proteomes" id="UP000076408"/>
    </source>
</evidence>
<evidence type="ECO:0000313" key="1">
    <source>
        <dbReference type="EnsemblMetazoa" id="ASTEI04632-PA"/>
    </source>
</evidence>
<accession>A0A182Y846</accession>